<feature type="compositionally biased region" description="Polar residues" evidence="1">
    <location>
        <begin position="71"/>
        <end position="85"/>
    </location>
</feature>
<name>A0A1E3PFB3_9ASCO</name>
<gene>
    <name evidence="2" type="ORF">NADFUDRAFT_53240</name>
</gene>
<accession>A0A1E3PFB3</accession>
<feature type="region of interest" description="Disordered" evidence="1">
    <location>
        <begin position="38"/>
        <end position="110"/>
    </location>
</feature>
<dbReference type="Proteomes" id="UP000095009">
    <property type="component" value="Unassembled WGS sequence"/>
</dbReference>
<evidence type="ECO:0000313" key="2">
    <source>
        <dbReference type="EMBL" id="ODQ63577.1"/>
    </source>
</evidence>
<protein>
    <submittedName>
        <fullName evidence="2">Uncharacterized protein</fullName>
    </submittedName>
</protein>
<keyword evidence="3" id="KW-1185">Reference proteome</keyword>
<dbReference type="AlphaFoldDB" id="A0A1E3PFB3"/>
<organism evidence="2 3">
    <name type="scientific">Nadsonia fulvescens var. elongata DSM 6958</name>
    <dbReference type="NCBI Taxonomy" id="857566"/>
    <lineage>
        <taxon>Eukaryota</taxon>
        <taxon>Fungi</taxon>
        <taxon>Dikarya</taxon>
        <taxon>Ascomycota</taxon>
        <taxon>Saccharomycotina</taxon>
        <taxon>Dipodascomycetes</taxon>
        <taxon>Dipodascales</taxon>
        <taxon>Dipodascales incertae sedis</taxon>
        <taxon>Nadsonia</taxon>
    </lineage>
</organism>
<evidence type="ECO:0000256" key="1">
    <source>
        <dbReference type="SAM" id="MobiDB-lite"/>
    </source>
</evidence>
<proteinExistence type="predicted"/>
<evidence type="ECO:0000313" key="3">
    <source>
        <dbReference type="Proteomes" id="UP000095009"/>
    </source>
</evidence>
<reference evidence="2 3" key="1">
    <citation type="journal article" date="2016" name="Proc. Natl. Acad. Sci. U.S.A.">
        <title>Comparative genomics of biotechnologically important yeasts.</title>
        <authorList>
            <person name="Riley R."/>
            <person name="Haridas S."/>
            <person name="Wolfe K.H."/>
            <person name="Lopes M.R."/>
            <person name="Hittinger C.T."/>
            <person name="Goeker M."/>
            <person name="Salamov A.A."/>
            <person name="Wisecaver J.H."/>
            <person name="Long T.M."/>
            <person name="Calvey C.H."/>
            <person name="Aerts A.L."/>
            <person name="Barry K.W."/>
            <person name="Choi C."/>
            <person name="Clum A."/>
            <person name="Coughlan A.Y."/>
            <person name="Deshpande S."/>
            <person name="Douglass A.P."/>
            <person name="Hanson S.J."/>
            <person name="Klenk H.-P."/>
            <person name="LaButti K.M."/>
            <person name="Lapidus A."/>
            <person name="Lindquist E.A."/>
            <person name="Lipzen A.M."/>
            <person name="Meier-Kolthoff J.P."/>
            <person name="Ohm R.A."/>
            <person name="Otillar R.P."/>
            <person name="Pangilinan J.L."/>
            <person name="Peng Y."/>
            <person name="Rokas A."/>
            <person name="Rosa C.A."/>
            <person name="Scheuner C."/>
            <person name="Sibirny A.A."/>
            <person name="Slot J.C."/>
            <person name="Stielow J.B."/>
            <person name="Sun H."/>
            <person name="Kurtzman C.P."/>
            <person name="Blackwell M."/>
            <person name="Grigoriev I.V."/>
            <person name="Jeffries T.W."/>
        </authorList>
    </citation>
    <scope>NUCLEOTIDE SEQUENCE [LARGE SCALE GENOMIC DNA]</scope>
    <source>
        <strain evidence="2 3">DSM 6958</strain>
    </source>
</reference>
<sequence length="139" mass="15240">MNVNISRAHTGPNEIPWNDHRYHENTTQYRESPQLFQVPSHNTPQARIKTPDGDKPFGPDMTQYGRFGSYLGNSGHSVLPNSRSGSPIPVPQGSPTRRGSLSEGHRGSSSGIDLQMMLSLAAKRAELALLTEDLQSFGL</sequence>
<feature type="region of interest" description="Disordered" evidence="1">
    <location>
        <begin position="1"/>
        <end position="20"/>
    </location>
</feature>
<dbReference type="EMBL" id="KV454414">
    <property type="protein sequence ID" value="ODQ63577.1"/>
    <property type="molecule type" value="Genomic_DNA"/>
</dbReference>